<gene>
    <name evidence="3" type="ORF">GCM10023205_07340</name>
</gene>
<dbReference type="EMBL" id="BAABHS010000002">
    <property type="protein sequence ID" value="GAA4949417.1"/>
    <property type="molecule type" value="Genomic_DNA"/>
</dbReference>
<evidence type="ECO:0000256" key="1">
    <source>
        <dbReference type="SAM" id="MobiDB-lite"/>
    </source>
</evidence>
<keyword evidence="4" id="KW-1185">Reference proteome</keyword>
<organism evidence="3 4">
    <name type="scientific">Yinghuangia aomiensis</name>
    <dbReference type="NCBI Taxonomy" id="676205"/>
    <lineage>
        <taxon>Bacteria</taxon>
        <taxon>Bacillati</taxon>
        <taxon>Actinomycetota</taxon>
        <taxon>Actinomycetes</taxon>
        <taxon>Kitasatosporales</taxon>
        <taxon>Streptomycetaceae</taxon>
        <taxon>Yinghuangia</taxon>
    </lineage>
</organism>
<name>A0ABP9GNZ9_9ACTN</name>
<comment type="caution">
    <text evidence="3">The sequence shown here is derived from an EMBL/GenBank/DDBJ whole genome shotgun (WGS) entry which is preliminary data.</text>
</comment>
<feature type="region of interest" description="Disordered" evidence="1">
    <location>
        <begin position="90"/>
        <end position="114"/>
    </location>
</feature>
<feature type="region of interest" description="Disordered" evidence="1">
    <location>
        <begin position="39"/>
        <end position="58"/>
    </location>
</feature>
<evidence type="ECO:0000313" key="4">
    <source>
        <dbReference type="Proteomes" id="UP001500466"/>
    </source>
</evidence>
<protein>
    <recommendedName>
        <fullName evidence="5">ATP-binding protein</fullName>
    </recommendedName>
</protein>
<keyword evidence="2" id="KW-0732">Signal</keyword>
<evidence type="ECO:0008006" key="5">
    <source>
        <dbReference type="Google" id="ProtNLM"/>
    </source>
</evidence>
<accession>A0ABP9GNZ9</accession>
<proteinExistence type="predicted"/>
<dbReference type="Proteomes" id="UP001500466">
    <property type="component" value="Unassembled WGS sequence"/>
</dbReference>
<evidence type="ECO:0000313" key="3">
    <source>
        <dbReference type="EMBL" id="GAA4949417.1"/>
    </source>
</evidence>
<feature type="signal peptide" evidence="2">
    <location>
        <begin position="1"/>
        <end position="28"/>
    </location>
</feature>
<dbReference type="RefSeq" id="WP_345673768.1">
    <property type="nucleotide sequence ID" value="NZ_BAABHS010000002.1"/>
</dbReference>
<feature type="compositionally biased region" description="Low complexity" evidence="1">
    <location>
        <begin position="90"/>
        <end position="104"/>
    </location>
</feature>
<feature type="compositionally biased region" description="Gly residues" evidence="1">
    <location>
        <begin position="105"/>
        <end position="114"/>
    </location>
</feature>
<evidence type="ECO:0000256" key="2">
    <source>
        <dbReference type="SAM" id="SignalP"/>
    </source>
</evidence>
<feature type="chain" id="PRO_5045081079" description="ATP-binding protein" evidence="2">
    <location>
        <begin position="29"/>
        <end position="114"/>
    </location>
</feature>
<reference evidence="4" key="1">
    <citation type="journal article" date="2019" name="Int. J. Syst. Evol. Microbiol.">
        <title>The Global Catalogue of Microorganisms (GCM) 10K type strain sequencing project: providing services to taxonomists for standard genome sequencing and annotation.</title>
        <authorList>
            <consortium name="The Broad Institute Genomics Platform"/>
            <consortium name="The Broad Institute Genome Sequencing Center for Infectious Disease"/>
            <person name="Wu L."/>
            <person name="Ma J."/>
        </authorList>
    </citation>
    <scope>NUCLEOTIDE SEQUENCE [LARGE SCALE GENOMIC DNA]</scope>
    <source>
        <strain evidence="4">JCM 17986</strain>
    </source>
</reference>
<sequence>MRSVTRKAAVTAGLGAAIVAGAAAPALAAGNGAAGLLDPQAPGLPQVAQENAGNIGPFPVGQLTEQLPTGQVSGLTGGLEQTAQQATGALPTGTLPGVPGVSGLVPGGLVPGLG</sequence>